<dbReference type="Gene3D" id="3.40.50.300">
    <property type="entry name" value="P-loop containing nucleotide triphosphate hydrolases"/>
    <property type="match status" value="1"/>
</dbReference>
<gene>
    <name evidence="5" type="ORF">SAMN04488074_13819</name>
</gene>
<sequence>MHPQLSPQAELTGVHVDVQRTAVLRGLDLVVAAGEVLGMVGANGSGKTTLLKVLATLVTPVAGTVRVRGPVVLLGHAPALCPQLTLRENLRFVAGLAGRDAAVADASLATVGLAAAADRRADRCSHGMRRRADLARVFVTEPSLLLLDEVQTGLDVASAGLVDHVLEVVRHRGGASVVVSHDRDQVARLTDRVVELVAGRVGPAVIV</sequence>
<evidence type="ECO:0000256" key="1">
    <source>
        <dbReference type="ARBA" id="ARBA00022448"/>
    </source>
</evidence>
<dbReference type="AlphaFoldDB" id="A0A1G9ZC22"/>
<dbReference type="InterPro" id="IPR003439">
    <property type="entry name" value="ABC_transporter-like_ATP-bd"/>
</dbReference>
<reference evidence="6" key="1">
    <citation type="submission" date="2016-10" db="EMBL/GenBank/DDBJ databases">
        <authorList>
            <person name="Varghese N."/>
            <person name="Submissions S."/>
        </authorList>
    </citation>
    <scope>NUCLEOTIDE SEQUENCE [LARGE SCALE GENOMIC DNA]</scope>
    <source>
        <strain evidence="6">DSM 44796</strain>
    </source>
</reference>
<keyword evidence="2" id="KW-0547">Nucleotide-binding</keyword>
<organism evidence="5 6">
    <name type="scientific">Lentzea albidocapillata subsp. violacea</name>
    <dbReference type="NCBI Taxonomy" id="128104"/>
    <lineage>
        <taxon>Bacteria</taxon>
        <taxon>Bacillati</taxon>
        <taxon>Actinomycetota</taxon>
        <taxon>Actinomycetes</taxon>
        <taxon>Pseudonocardiales</taxon>
        <taxon>Pseudonocardiaceae</taxon>
        <taxon>Lentzea</taxon>
    </lineage>
</organism>
<evidence type="ECO:0000259" key="4">
    <source>
        <dbReference type="PROSITE" id="PS50893"/>
    </source>
</evidence>
<keyword evidence="1" id="KW-0813">Transport</keyword>
<dbReference type="RefSeq" id="WP_256335240.1">
    <property type="nucleotide sequence ID" value="NZ_FNET01000038.1"/>
</dbReference>
<protein>
    <submittedName>
        <fullName evidence="5">Heme exporter protein A</fullName>
    </submittedName>
</protein>
<dbReference type="PANTHER" id="PTHR42939:SF1">
    <property type="entry name" value="ABC TRANSPORTER ATP-BINDING PROTEIN ALBC-RELATED"/>
    <property type="match status" value="1"/>
</dbReference>
<evidence type="ECO:0000256" key="3">
    <source>
        <dbReference type="ARBA" id="ARBA00022840"/>
    </source>
</evidence>
<dbReference type="InterPro" id="IPR027417">
    <property type="entry name" value="P-loop_NTPase"/>
</dbReference>
<dbReference type="EMBL" id="FNET01000038">
    <property type="protein sequence ID" value="SDN18033.1"/>
    <property type="molecule type" value="Genomic_DNA"/>
</dbReference>
<dbReference type="InterPro" id="IPR051782">
    <property type="entry name" value="ABC_Transporter_VariousFunc"/>
</dbReference>
<keyword evidence="3" id="KW-0067">ATP-binding</keyword>
<dbReference type="PANTHER" id="PTHR42939">
    <property type="entry name" value="ABC TRANSPORTER ATP-BINDING PROTEIN ALBC-RELATED"/>
    <property type="match status" value="1"/>
</dbReference>
<name>A0A1G9ZC22_9PSEU</name>
<dbReference type="PROSITE" id="PS50893">
    <property type="entry name" value="ABC_TRANSPORTER_2"/>
    <property type="match status" value="1"/>
</dbReference>
<feature type="domain" description="ABC transporter" evidence="4">
    <location>
        <begin position="9"/>
        <end position="207"/>
    </location>
</feature>
<accession>A0A1G9ZC22</accession>
<dbReference type="GO" id="GO:0005524">
    <property type="term" value="F:ATP binding"/>
    <property type="evidence" value="ECO:0007669"/>
    <property type="project" value="UniProtKB-KW"/>
</dbReference>
<dbReference type="GO" id="GO:0016887">
    <property type="term" value="F:ATP hydrolysis activity"/>
    <property type="evidence" value="ECO:0007669"/>
    <property type="project" value="InterPro"/>
</dbReference>
<evidence type="ECO:0000313" key="6">
    <source>
        <dbReference type="Proteomes" id="UP000199682"/>
    </source>
</evidence>
<dbReference type="Proteomes" id="UP000199682">
    <property type="component" value="Unassembled WGS sequence"/>
</dbReference>
<evidence type="ECO:0000313" key="5">
    <source>
        <dbReference type="EMBL" id="SDN18033.1"/>
    </source>
</evidence>
<dbReference type="SMART" id="SM00382">
    <property type="entry name" value="AAA"/>
    <property type="match status" value="1"/>
</dbReference>
<dbReference type="InterPro" id="IPR003593">
    <property type="entry name" value="AAA+_ATPase"/>
</dbReference>
<dbReference type="SUPFAM" id="SSF52540">
    <property type="entry name" value="P-loop containing nucleoside triphosphate hydrolases"/>
    <property type="match status" value="1"/>
</dbReference>
<proteinExistence type="predicted"/>
<dbReference type="PROSITE" id="PS00211">
    <property type="entry name" value="ABC_TRANSPORTER_1"/>
    <property type="match status" value="1"/>
</dbReference>
<dbReference type="InterPro" id="IPR017871">
    <property type="entry name" value="ABC_transporter-like_CS"/>
</dbReference>
<dbReference type="Pfam" id="PF00005">
    <property type="entry name" value="ABC_tran"/>
    <property type="match status" value="1"/>
</dbReference>
<evidence type="ECO:0000256" key="2">
    <source>
        <dbReference type="ARBA" id="ARBA00022741"/>
    </source>
</evidence>